<feature type="signal peptide" evidence="1">
    <location>
        <begin position="1"/>
        <end position="21"/>
    </location>
</feature>
<protein>
    <recommendedName>
        <fullName evidence="2">Apple domain-containing protein</fullName>
    </recommendedName>
</protein>
<dbReference type="PROSITE" id="PS50948">
    <property type="entry name" value="PAN"/>
    <property type="match status" value="1"/>
</dbReference>
<dbReference type="EMBL" id="MU826355">
    <property type="protein sequence ID" value="KAJ7379798.1"/>
    <property type="molecule type" value="Genomic_DNA"/>
</dbReference>
<dbReference type="AlphaFoldDB" id="A0A9X0CZ65"/>
<sequence length="120" mass="13818">MATQLPQLLLFAILYISTSRCTEDYCRQMHFTTPIKDKALQGHVIYISEVPDLEVCQLKCYLEPNCVSINLGPSKANFKRSCELCNADSQQYPEKIVSKEGYFYQETNVNIIMLMMLHDV</sequence>
<dbReference type="Proteomes" id="UP001163046">
    <property type="component" value="Unassembled WGS sequence"/>
</dbReference>
<organism evidence="3 4">
    <name type="scientific">Desmophyllum pertusum</name>
    <dbReference type="NCBI Taxonomy" id="174260"/>
    <lineage>
        <taxon>Eukaryota</taxon>
        <taxon>Metazoa</taxon>
        <taxon>Cnidaria</taxon>
        <taxon>Anthozoa</taxon>
        <taxon>Hexacorallia</taxon>
        <taxon>Scleractinia</taxon>
        <taxon>Caryophylliina</taxon>
        <taxon>Caryophylliidae</taxon>
        <taxon>Desmophyllum</taxon>
    </lineage>
</organism>
<evidence type="ECO:0000313" key="3">
    <source>
        <dbReference type="EMBL" id="KAJ7379798.1"/>
    </source>
</evidence>
<accession>A0A9X0CZ65</accession>
<dbReference type="InterPro" id="IPR003609">
    <property type="entry name" value="Pan_app"/>
</dbReference>
<keyword evidence="1" id="KW-0732">Signal</keyword>
<comment type="caution">
    <text evidence="3">The sequence shown here is derived from an EMBL/GenBank/DDBJ whole genome shotgun (WGS) entry which is preliminary data.</text>
</comment>
<feature type="chain" id="PRO_5040958584" description="Apple domain-containing protein" evidence="1">
    <location>
        <begin position="22"/>
        <end position="120"/>
    </location>
</feature>
<dbReference type="Pfam" id="PF00024">
    <property type="entry name" value="PAN_1"/>
    <property type="match status" value="1"/>
</dbReference>
<name>A0A9X0CZ65_9CNID</name>
<dbReference type="OrthoDB" id="5984394at2759"/>
<evidence type="ECO:0000313" key="4">
    <source>
        <dbReference type="Proteomes" id="UP001163046"/>
    </source>
</evidence>
<feature type="domain" description="Apple" evidence="2">
    <location>
        <begin position="26"/>
        <end position="109"/>
    </location>
</feature>
<gene>
    <name evidence="3" type="ORF">OS493_012545</name>
</gene>
<evidence type="ECO:0000259" key="2">
    <source>
        <dbReference type="PROSITE" id="PS50948"/>
    </source>
</evidence>
<proteinExistence type="predicted"/>
<keyword evidence="4" id="KW-1185">Reference proteome</keyword>
<reference evidence="3" key="1">
    <citation type="submission" date="2023-01" db="EMBL/GenBank/DDBJ databases">
        <title>Genome assembly of the deep-sea coral Lophelia pertusa.</title>
        <authorList>
            <person name="Herrera S."/>
            <person name="Cordes E."/>
        </authorList>
    </citation>
    <scope>NUCLEOTIDE SEQUENCE</scope>
    <source>
        <strain evidence="3">USNM1676648</strain>
        <tissue evidence="3">Polyp</tissue>
    </source>
</reference>
<evidence type="ECO:0000256" key="1">
    <source>
        <dbReference type="SAM" id="SignalP"/>
    </source>
</evidence>